<evidence type="ECO:0000313" key="2">
    <source>
        <dbReference type="Proteomes" id="UP000297452"/>
    </source>
</evidence>
<reference evidence="1 2" key="1">
    <citation type="submission" date="2017-12" db="EMBL/GenBank/DDBJ databases">
        <title>Comparative genomics of Botrytis spp.</title>
        <authorList>
            <person name="Valero-Jimenez C.A."/>
            <person name="Tapia P."/>
            <person name="Veloso J."/>
            <person name="Silva-Moreno E."/>
            <person name="Staats M."/>
            <person name="Valdes J.H."/>
            <person name="Van Kan J.A.L."/>
        </authorList>
    </citation>
    <scope>NUCLEOTIDE SEQUENCE [LARGE SCALE GENOMIC DNA]</scope>
    <source>
        <strain evidence="1 2">MUCL2120</strain>
    </source>
</reference>
<dbReference type="AlphaFoldDB" id="A0A4Z1IKL6"/>
<dbReference type="Proteomes" id="UP000297452">
    <property type="component" value="Unassembled WGS sequence"/>
</dbReference>
<gene>
    <name evidence="1" type="ORF">BOTNAR_0121g00220</name>
</gene>
<dbReference type="OrthoDB" id="5030973at2759"/>
<name>A0A4Z1IKL6_9HELO</name>
<evidence type="ECO:0000313" key="1">
    <source>
        <dbReference type="EMBL" id="TGO61936.1"/>
    </source>
</evidence>
<keyword evidence="2" id="KW-1185">Reference proteome</keyword>
<proteinExistence type="predicted"/>
<organism evidence="1 2">
    <name type="scientific">Botryotinia narcissicola</name>
    <dbReference type="NCBI Taxonomy" id="278944"/>
    <lineage>
        <taxon>Eukaryota</taxon>
        <taxon>Fungi</taxon>
        <taxon>Dikarya</taxon>
        <taxon>Ascomycota</taxon>
        <taxon>Pezizomycotina</taxon>
        <taxon>Leotiomycetes</taxon>
        <taxon>Helotiales</taxon>
        <taxon>Sclerotiniaceae</taxon>
        <taxon>Botryotinia</taxon>
    </lineage>
</organism>
<dbReference type="STRING" id="278944.A0A4Z1IKL6"/>
<dbReference type="EMBL" id="PQXJ01000121">
    <property type="protein sequence ID" value="TGO61936.1"/>
    <property type="molecule type" value="Genomic_DNA"/>
</dbReference>
<protein>
    <submittedName>
        <fullName evidence="1">Uncharacterized protein</fullName>
    </submittedName>
</protein>
<accession>A0A4Z1IKL6</accession>
<sequence length="298" mass="32880">MASEIGSSSLGEPKLPSFDIEMFTTGDENSGFHTENDPSDLWQRKNIINRKGAIDIKCTCVDIVHGNFEQNKNTYGTLLVLLLRIDPRKRSRRVASANISLKFTGMKPGGARPEVVAISLDGRFAMVETTHNEEISKGSKINAGGGALGLEANAEFMWEKKTTADITDSTTIVGSIDLIGFDYGPDNCASWSLIENGTRKTGVPSSMQVGILLKRKHNDPFKCIVEVKAEVDFMSGLERVFGAKAKDDPVFFDPKLKSTNKLMDYEMAVERLCDFDLDLVTDVTFVTQLKQEGVVKKR</sequence>
<comment type="caution">
    <text evidence="1">The sequence shown here is derived from an EMBL/GenBank/DDBJ whole genome shotgun (WGS) entry which is preliminary data.</text>
</comment>